<dbReference type="OrthoDB" id="6267764at2"/>
<dbReference type="Proteomes" id="UP000004263">
    <property type="component" value="Unassembled WGS sequence"/>
</dbReference>
<dbReference type="STRING" id="207949.RED65_10909"/>
<dbReference type="RefSeq" id="WP_007017316.1">
    <property type="nucleotide sequence ID" value="NZ_CH724113.1"/>
</dbReference>
<dbReference type="AlphaFoldDB" id="Q1N5P4"/>
<evidence type="ECO:0000313" key="2">
    <source>
        <dbReference type="Proteomes" id="UP000004263"/>
    </source>
</evidence>
<sequence>MDIDLIGSIAGLILAHSAYIGSGQDGELMVPYVIFQSDGAREVQNFEAETQQDAVDAAHAAIAKYQGKVDAWAYAQEGLVTLGDGSKQDIYLIKAWAPGLVEPIQLYQMFHPKPFKLTGNIKILNFEDAGFKIDQAEQFHAALDSGITSHKKANEKWESWYE</sequence>
<protein>
    <submittedName>
        <fullName evidence="1">Uncharacterized protein</fullName>
    </submittedName>
</protein>
<name>Q1N5P4_9GAMM</name>
<reference evidence="1 2" key="1">
    <citation type="submission" date="2006-03" db="EMBL/GenBank/DDBJ databases">
        <authorList>
            <person name="Pinhassi J."/>
            <person name="Pedros-Alio C."/>
            <person name="Ferriera S."/>
            <person name="Johnson J."/>
            <person name="Kravitz S."/>
            <person name="Halpern A."/>
            <person name="Remington K."/>
            <person name="Beeson K."/>
            <person name="Tran B."/>
            <person name="Rogers Y.-H."/>
            <person name="Friedman R."/>
            <person name="Venter J.C."/>
        </authorList>
    </citation>
    <scope>NUCLEOTIDE SEQUENCE [LARGE SCALE GENOMIC DNA]</scope>
    <source>
        <strain evidence="1 2">RED65</strain>
    </source>
</reference>
<keyword evidence="2" id="KW-1185">Reference proteome</keyword>
<proteinExistence type="predicted"/>
<dbReference type="EMBL" id="AAQH01000001">
    <property type="protein sequence ID" value="EAT13898.1"/>
    <property type="molecule type" value="Genomic_DNA"/>
</dbReference>
<comment type="caution">
    <text evidence="1">The sequence shown here is derived from an EMBL/GenBank/DDBJ whole genome shotgun (WGS) entry which is preliminary data.</text>
</comment>
<organism evidence="1 2">
    <name type="scientific">Bermanella marisrubri</name>
    <dbReference type="NCBI Taxonomy" id="207949"/>
    <lineage>
        <taxon>Bacteria</taxon>
        <taxon>Pseudomonadati</taxon>
        <taxon>Pseudomonadota</taxon>
        <taxon>Gammaproteobacteria</taxon>
        <taxon>Oceanospirillales</taxon>
        <taxon>Oceanospirillaceae</taxon>
        <taxon>Bermanella</taxon>
    </lineage>
</organism>
<evidence type="ECO:0000313" key="1">
    <source>
        <dbReference type="EMBL" id="EAT13898.1"/>
    </source>
</evidence>
<accession>Q1N5P4</accession>
<gene>
    <name evidence="1" type="ORF">RED65_10909</name>
</gene>
<dbReference type="HOGENOM" id="CLU_1632138_0_0_6"/>